<keyword evidence="2" id="KW-1185">Reference proteome</keyword>
<dbReference type="AlphaFoldDB" id="A0A0U4WMZ7"/>
<gene>
    <name evidence="1" type="ORF">CB4_03877</name>
</gene>
<reference evidence="1 2" key="1">
    <citation type="submission" date="2015-12" db="EMBL/GenBank/DDBJ databases">
        <title>Genome sequence of Aneurinibacillus soli.</title>
        <authorList>
            <person name="Lee J.S."/>
            <person name="Lee K.C."/>
            <person name="Kim K.K."/>
            <person name="Lee B.W."/>
        </authorList>
    </citation>
    <scope>NUCLEOTIDE SEQUENCE [LARGE SCALE GENOMIC DNA]</scope>
    <source>
        <strain evidence="1 2">CB4</strain>
    </source>
</reference>
<sequence>MIVLLLVIIRLSIYKFTAGESIERDEIIAATTWKLQQEGYKKEDISSIKSRYDFMTGVLPYKYDSEVIFKDESEARYYYGWNDKNKNFVNQSGYSGDAKKHKK</sequence>
<protein>
    <submittedName>
        <fullName evidence="1">Uncharacterized protein</fullName>
    </submittedName>
</protein>
<dbReference type="Proteomes" id="UP000217696">
    <property type="component" value="Chromosome"/>
</dbReference>
<dbReference type="Pfam" id="PF11337">
    <property type="entry name" value="DUF3139"/>
    <property type="match status" value="1"/>
</dbReference>
<accession>A0A0U4WMZ7</accession>
<dbReference type="EMBL" id="AP017312">
    <property type="protein sequence ID" value="BAU29640.1"/>
    <property type="molecule type" value="Genomic_DNA"/>
</dbReference>
<evidence type="ECO:0000313" key="2">
    <source>
        <dbReference type="Proteomes" id="UP000217696"/>
    </source>
</evidence>
<dbReference type="KEGG" id="asoc:CB4_03877"/>
<organism evidence="1 2">
    <name type="scientific">Aneurinibacillus soli</name>
    <dbReference type="NCBI Taxonomy" id="1500254"/>
    <lineage>
        <taxon>Bacteria</taxon>
        <taxon>Bacillati</taxon>
        <taxon>Bacillota</taxon>
        <taxon>Bacilli</taxon>
        <taxon>Bacillales</taxon>
        <taxon>Paenibacillaceae</taxon>
        <taxon>Aneurinibacillus group</taxon>
        <taxon>Aneurinibacillus</taxon>
    </lineage>
</organism>
<evidence type="ECO:0000313" key="1">
    <source>
        <dbReference type="EMBL" id="BAU29640.1"/>
    </source>
</evidence>
<dbReference type="InterPro" id="IPR021486">
    <property type="entry name" value="DUF3139"/>
</dbReference>
<name>A0A0U4WMZ7_9BACL</name>
<proteinExistence type="predicted"/>